<organism evidence="1 3">
    <name type="scientific">Xenorhabdus doucetiae</name>
    <dbReference type="NCBI Taxonomy" id="351671"/>
    <lineage>
        <taxon>Bacteria</taxon>
        <taxon>Pseudomonadati</taxon>
        <taxon>Pseudomonadota</taxon>
        <taxon>Gammaproteobacteria</taxon>
        <taxon>Enterobacterales</taxon>
        <taxon>Morganellaceae</taxon>
        <taxon>Xenorhabdus</taxon>
    </lineage>
</organism>
<evidence type="ECO:0000313" key="3">
    <source>
        <dbReference type="Proteomes" id="UP000032721"/>
    </source>
</evidence>
<evidence type="ECO:0000313" key="2">
    <source>
        <dbReference type="EMBL" id="TYP07012.1"/>
    </source>
</evidence>
<keyword evidence="4" id="KW-1185">Reference proteome</keyword>
<proteinExistence type="predicted"/>
<accession>A0A068QUF6</accession>
<protein>
    <submittedName>
        <fullName evidence="1">Uncharacterized protein</fullName>
    </submittedName>
</protein>
<dbReference type="Proteomes" id="UP000324170">
    <property type="component" value="Unassembled WGS sequence"/>
</dbReference>
<dbReference type="EMBL" id="FO704550">
    <property type="protein sequence ID" value="CDG18623.1"/>
    <property type="molecule type" value="Genomic_DNA"/>
</dbReference>
<gene>
    <name evidence="2" type="ORF">LY16_01779</name>
    <name evidence="1" type="ORF">XDD1_2924</name>
</gene>
<evidence type="ECO:0000313" key="1">
    <source>
        <dbReference type="EMBL" id="CDG18623.1"/>
    </source>
</evidence>
<dbReference type="RefSeq" id="WP_045971945.1">
    <property type="nucleotide sequence ID" value="NZ_CAWOYN010000024.1"/>
</dbReference>
<dbReference type="AlphaFoldDB" id="A0A068QUF6"/>
<dbReference type="Proteomes" id="UP000032721">
    <property type="component" value="Chromosome"/>
</dbReference>
<reference evidence="1 3" key="1">
    <citation type="submission" date="2013-07" db="EMBL/GenBank/DDBJ databases">
        <authorList>
            <person name="Genoscope - CEA"/>
        </authorList>
    </citation>
    <scope>NUCLEOTIDE SEQUENCE [LARGE SCALE GENOMIC DNA]</scope>
    <source>
        <strain evidence="1">FRM16</strain>
        <strain evidence="3">FRM16 / DSM 17909</strain>
    </source>
</reference>
<dbReference type="STRING" id="351671.XDD1_2924"/>
<evidence type="ECO:0000313" key="4">
    <source>
        <dbReference type="Proteomes" id="UP000324170"/>
    </source>
</evidence>
<reference evidence="2 4" key="2">
    <citation type="submission" date="2019-07" db="EMBL/GenBank/DDBJ databases">
        <title>Genomic Encyclopedia of Type Strains, Phase I: the one thousand microbial genomes (KMG-I) project.</title>
        <authorList>
            <person name="Kyrpides N."/>
        </authorList>
    </citation>
    <scope>NUCLEOTIDE SEQUENCE [LARGE SCALE GENOMIC DNA]</scope>
    <source>
        <strain evidence="2 4">DSM 17909</strain>
    </source>
</reference>
<dbReference type="KEGG" id="xdo:XDD1_2924"/>
<dbReference type="EMBL" id="VNHN01000024">
    <property type="protein sequence ID" value="TYP07012.1"/>
    <property type="molecule type" value="Genomic_DNA"/>
</dbReference>
<dbReference type="HOGENOM" id="CLU_2653630_0_0_6"/>
<sequence>MSNENSIYCHDCQKILKRDLYIKLVEDDTNKPIPNVSYTLKNNKLEHSGTSDGSGMNLAEGLTSTPFTVKIDPPQPV</sequence>
<name>A0A068QUF6_9GAMM</name>